<feature type="compositionally biased region" description="Gly residues" evidence="7">
    <location>
        <begin position="187"/>
        <end position="202"/>
    </location>
</feature>
<keyword evidence="5" id="KW-0804">Transcription</keyword>
<feature type="compositionally biased region" description="Low complexity" evidence="7">
    <location>
        <begin position="53"/>
        <end position="69"/>
    </location>
</feature>
<dbReference type="GO" id="GO:0006351">
    <property type="term" value="P:DNA-templated transcription"/>
    <property type="evidence" value="ECO:0007669"/>
    <property type="project" value="InterPro"/>
</dbReference>
<dbReference type="GO" id="GO:0008270">
    <property type="term" value="F:zinc ion binding"/>
    <property type="evidence" value="ECO:0007669"/>
    <property type="project" value="InterPro"/>
</dbReference>
<dbReference type="OrthoDB" id="5121955at2759"/>
<dbReference type="AlphaFoldDB" id="A0A1G4JB41"/>
<evidence type="ECO:0000256" key="5">
    <source>
        <dbReference type="ARBA" id="ARBA00023163"/>
    </source>
</evidence>
<evidence type="ECO:0000256" key="4">
    <source>
        <dbReference type="ARBA" id="ARBA00023125"/>
    </source>
</evidence>
<evidence type="ECO:0000256" key="7">
    <source>
        <dbReference type="SAM" id="MobiDB-lite"/>
    </source>
</evidence>
<keyword evidence="6" id="KW-0539">Nucleus</keyword>
<dbReference type="InterPro" id="IPR036864">
    <property type="entry name" value="Zn2-C6_fun-type_DNA-bd_sf"/>
</dbReference>
<feature type="region of interest" description="Disordered" evidence="7">
    <location>
        <begin position="236"/>
        <end position="261"/>
    </location>
</feature>
<keyword evidence="1" id="KW-0479">Metal-binding</keyword>
<dbReference type="PANTHER" id="PTHR47171">
    <property type="entry name" value="FARA-RELATED"/>
    <property type="match status" value="1"/>
</dbReference>
<dbReference type="Pfam" id="PF04082">
    <property type="entry name" value="Fungal_trans"/>
    <property type="match status" value="1"/>
</dbReference>
<feature type="compositionally biased region" description="Basic residues" evidence="7">
    <location>
        <begin position="91"/>
        <end position="104"/>
    </location>
</feature>
<dbReference type="PROSITE" id="PS00463">
    <property type="entry name" value="ZN2_CY6_FUNGAL_1"/>
    <property type="match status" value="1"/>
</dbReference>
<dbReference type="InterPro" id="IPR001138">
    <property type="entry name" value="Zn2Cys6_DnaBD"/>
</dbReference>
<dbReference type="PANTHER" id="PTHR47171:SF3">
    <property type="entry name" value="FARA-RELATED"/>
    <property type="match status" value="1"/>
</dbReference>
<evidence type="ECO:0000313" key="10">
    <source>
        <dbReference type="Proteomes" id="UP000191024"/>
    </source>
</evidence>
<keyword evidence="4" id="KW-0238">DNA-binding</keyword>
<feature type="compositionally biased region" description="Low complexity" evidence="7">
    <location>
        <begin position="177"/>
        <end position="186"/>
    </location>
</feature>
<dbReference type="CDD" id="cd12148">
    <property type="entry name" value="fungal_TF_MHR"/>
    <property type="match status" value="1"/>
</dbReference>
<feature type="compositionally biased region" description="Basic and acidic residues" evidence="7">
    <location>
        <begin position="972"/>
        <end position="996"/>
    </location>
</feature>
<protein>
    <submittedName>
        <fullName evidence="9">LAMI_0D05402g1_1</fullName>
    </submittedName>
</protein>
<dbReference type="EMBL" id="LT598463">
    <property type="protein sequence ID" value="SCU87270.1"/>
    <property type="molecule type" value="Genomic_DNA"/>
</dbReference>
<evidence type="ECO:0000256" key="2">
    <source>
        <dbReference type="ARBA" id="ARBA00022833"/>
    </source>
</evidence>
<feature type="region of interest" description="Disordered" evidence="7">
    <location>
        <begin position="148"/>
        <end position="213"/>
    </location>
</feature>
<evidence type="ECO:0000313" key="9">
    <source>
        <dbReference type="EMBL" id="SCU87270.1"/>
    </source>
</evidence>
<dbReference type="Gene3D" id="4.10.240.10">
    <property type="entry name" value="Zn(2)-C6 fungal-type DNA-binding domain"/>
    <property type="match status" value="1"/>
</dbReference>
<evidence type="ECO:0000259" key="8">
    <source>
        <dbReference type="PROSITE" id="PS50048"/>
    </source>
</evidence>
<name>A0A1G4JB41_9SACH</name>
<dbReference type="InterPro" id="IPR052073">
    <property type="entry name" value="Amide_Lactam_Regulators"/>
</dbReference>
<proteinExistence type="predicted"/>
<dbReference type="Proteomes" id="UP000191024">
    <property type="component" value="Chromosome D"/>
</dbReference>
<dbReference type="GO" id="GO:0000981">
    <property type="term" value="F:DNA-binding transcription factor activity, RNA polymerase II-specific"/>
    <property type="evidence" value="ECO:0007669"/>
    <property type="project" value="InterPro"/>
</dbReference>
<feature type="region of interest" description="Disordered" evidence="7">
    <location>
        <begin position="1"/>
        <end position="105"/>
    </location>
</feature>
<feature type="region of interest" description="Disordered" evidence="7">
    <location>
        <begin position="965"/>
        <end position="1002"/>
    </location>
</feature>
<gene>
    <name evidence="9" type="ORF">LAMI_0D05402G</name>
</gene>
<evidence type="ECO:0000256" key="3">
    <source>
        <dbReference type="ARBA" id="ARBA00023015"/>
    </source>
</evidence>
<organism evidence="9 10">
    <name type="scientific">Lachancea mirantina</name>
    <dbReference type="NCBI Taxonomy" id="1230905"/>
    <lineage>
        <taxon>Eukaryota</taxon>
        <taxon>Fungi</taxon>
        <taxon>Dikarya</taxon>
        <taxon>Ascomycota</taxon>
        <taxon>Saccharomycotina</taxon>
        <taxon>Saccharomycetes</taxon>
        <taxon>Saccharomycetales</taxon>
        <taxon>Saccharomycetaceae</taxon>
        <taxon>Lachancea</taxon>
    </lineage>
</organism>
<evidence type="ECO:0000256" key="1">
    <source>
        <dbReference type="ARBA" id="ARBA00022723"/>
    </source>
</evidence>
<dbReference type="SMART" id="SM00066">
    <property type="entry name" value="GAL4"/>
    <property type="match status" value="1"/>
</dbReference>
<sequence>MQRNDETKSGGRGSGGAAESAAGLGGTRDASLQEGPGAGARAGEPLPGPEAGPGPTEGTAGPGAAAGAAAGTGGGPGPGPSPGSGAGARPAKPRPYRVHKRRTTRACEVCHDRKVRCDAFIRVPCSSCQAFGLVCRLREKRTRGSGAASAAAGVLGDGPPVTPSPPSDDPAARWSELGGSNAPGANAGAGGLGPGGLAGGPAGAPPGAPPGAAVAASAAPAAAGTAALPRTASGGLELAADPRSGKPAPADPRTGTSRADARVRDAVSNGVAFGEEYLLTRGVQEPGEFFDAQREDRERVFVYFGPSSFLGLLTGAAFGDGSHFANAEKLASALPLGGAGTPRIANVEMLRISGAFLLPAKQICDALVDTYFARVHALMPIIDQTEFRAQYAAHCCSMFLLQSMLCVAVKLAEQPWLRAQLRDARGSRDLAATIFYQRAKALYDGRYEQNEMALLQGMLLLSRQGFHEKNTIQMPMYFIKAAVSVAQTYGMHRAAERHPTFTPNEMRLRKLVWWQLYVLDTVVSVAIGRPQAINLDDCDVPVLTHSDFEFEGGLPEHAPPLANRDCVICTVQIAEIMSRVARELARHESERPRAALVARFDVLLQRWRQDLPETLAYRTNAEIFTQHSLPKAFVNALYYKTLCLLHKGNIHAPGTEGTEGNAAQHNSAGIAFQAAHSLTLIGQILLDRGEVGYCYVSHAYCFFEAMIILVHRMYDPGSPYRDVAVACYQVLDKVLARFGELWNSCELLRDVLYKFTQNPAYLRSVVQKFKDRVGADEAPPQLPLEVEWEPSAVVPASVPAGMAPQAPQVPQAPPQYPVFPHMAAPFPPAPFAPVQFAPALQHMQAPPAAVPAGPPALAPAPPFNFMTTDVLSASASSQQFDPRLLFPDVSEPLPADFKFSGRQSLWHSPASDQEVFQQTQQEPLPYTAHMPNASSPVQPTSIPLPPEFWDSVKVNFTFFDEPHRQPLWADSGRQDDADHRDPNPGDADLRDPDHGDAGASGY</sequence>
<feature type="domain" description="Zn(2)-C6 fungal-type" evidence="8">
    <location>
        <begin position="106"/>
        <end position="137"/>
    </location>
</feature>
<dbReference type="InterPro" id="IPR007219">
    <property type="entry name" value="XnlR_reg_dom"/>
</dbReference>
<dbReference type="SMART" id="SM00906">
    <property type="entry name" value="Fungal_trans"/>
    <property type="match status" value="1"/>
</dbReference>
<accession>A0A1G4JB41</accession>
<dbReference type="CDD" id="cd00067">
    <property type="entry name" value="GAL4"/>
    <property type="match status" value="1"/>
</dbReference>
<evidence type="ECO:0000256" key="6">
    <source>
        <dbReference type="ARBA" id="ARBA00023242"/>
    </source>
</evidence>
<feature type="compositionally biased region" description="Gly residues" evidence="7">
    <location>
        <begin position="70"/>
        <end position="86"/>
    </location>
</feature>
<dbReference type="Pfam" id="PF00172">
    <property type="entry name" value="Zn_clus"/>
    <property type="match status" value="1"/>
</dbReference>
<reference evidence="9 10" key="1">
    <citation type="submission" date="2016-03" db="EMBL/GenBank/DDBJ databases">
        <authorList>
            <person name="Devillers H."/>
        </authorList>
    </citation>
    <scope>NUCLEOTIDE SEQUENCE [LARGE SCALE GENOMIC DNA]</scope>
    <source>
        <strain evidence="9">CBS 11717</strain>
    </source>
</reference>
<keyword evidence="2" id="KW-0862">Zinc</keyword>
<keyword evidence="10" id="KW-1185">Reference proteome</keyword>
<dbReference type="GO" id="GO:0003677">
    <property type="term" value="F:DNA binding"/>
    <property type="evidence" value="ECO:0007669"/>
    <property type="project" value="UniProtKB-KW"/>
</dbReference>
<feature type="compositionally biased region" description="Low complexity" evidence="7">
    <location>
        <begin position="148"/>
        <end position="159"/>
    </location>
</feature>
<dbReference type="SUPFAM" id="SSF57701">
    <property type="entry name" value="Zn2/Cys6 DNA-binding domain"/>
    <property type="match status" value="1"/>
</dbReference>
<dbReference type="PROSITE" id="PS50048">
    <property type="entry name" value="ZN2_CY6_FUNGAL_2"/>
    <property type="match status" value="1"/>
</dbReference>
<keyword evidence="3" id="KW-0805">Transcription regulation</keyword>